<dbReference type="Gene3D" id="1.25.40.10">
    <property type="entry name" value="Tetratricopeptide repeat domain"/>
    <property type="match status" value="1"/>
</dbReference>
<evidence type="ECO:0000256" key="9">
    <source>
        <dbReference type="ARBA" id="ARBA00023212"/>
    </source>
</evidence>
<evidence type="ECO:0000256" key="2">
    <source>
        <dbReference type="ARBA" id="ARBA00009622"/>
    </source>
</evidence>
<sequence>MSLSGQQREKLKEALVDAFPTKSSLEQMLSHGLDKNLEAIAGLGSLEEIVFHLIKTASAQGWIVNLIHAACRVNPGNPKLQELLAIAQTLAPSPEEVCNLPYPRNPFFTGRETVLEQMRNALLTKKLAALSGLGGIGKTQTAIEYAYCYRNEYQFILWVRAADQSELLSGFVKLAELLNLPISIEKDESKVVAVVKQWLATHNGWLLILDNADEISMLREFLPATHQGHVLLTTRAQATGIYQRIEIKRMPSQDGALLLLRRSKLIPEQAGLDVIGESERDLALTISREMDGLPLALDQAGAFIEETPSSLEEYLQLYREQGARLLAERGELAIDHESVSITFSLAFKKVLERNPTAADLIRACAFLAPDAIPEEIFTKGGTQLGDNLSQLADKPLDFVKVIAEAARYSLIYRNATNKTFDIHRLVQFVLKAEMDEDICRLWAQRTVCAIAQVFPEGEYENWGTCERVLPHARVAIHWISHYQFELEITALLFVRTGYYLSERGQYTEAEPLYQKALELRQRLLGEDHPDVATSCNNLGLLYLYQGRYSEAEPLYHKALSLLQRLLGEDHPDVATFYNNLALLYYSQGRYSEAEPLYHKALSLLQRLLGEDHPDVASSYNNLALLYYSQGRYSEA</sequence>
<dbReference type="Pfam" id="PF13424">
    <property type="entry name" value="TPR_12"/>
    <property type="match status" value="2"/>
</dbReference>
<dbReference type="GO" id="GO:0043531">
    <property type="term" value="F:ADP binding"/>
    <property type="evidence" value="ECO:0007669"/>
    <property type="project" value="InterPro"/>
</dbReference>
<feature type="repeat" description="TPR" evidence="10">
    <location>
        <begin position="574"/>
        <end position="607"/>
    </location>
</feature>
<evidence type="ECO:0000256" key="3">
    <source>
        <dbReference type="ARBA" id="ARBA00022490"/>
    </source>
</evidence>
<evidence type="ECO:0000256" key="6">
    <source>
        <dbReference type="ARBA" id="ARBA00022803"/>
    </source>
</evidence>
<feature type="repeat" description="TPR" evidence="10">
    <location>
        <begin position="532"/>
        <end position="565"/>
    </location>
</feature>
<proteinExistence type="inferred from homology"/>
<reference evidence="13" key="1">
    <citation type="journal article" date="2015" name="Genome Announc.">
        <title>Draft Genome Sequence of Tolypothrix boutellei Strain VB521301.</title>
        <authorList>
            <person name="Chandrababunaidu M.M."/>
            <person name="Singh D."/>
            <person name="Sen D."/>
            <person name="Bhan S."/>
            <person name="Das S."/>
            <person name="Gupta A."/>
            <person name="Adhikary S.P."/>
            <person name="Tripathy S."/>
        </authorList>
    </citation>
    <scope>NUCLEOTIDE SEQUENCE</scope>
    <source>
        <strain evidence="13">VB521301</strain>
    </source>
</reference>
<dbReference type="Pfam" id="PF25000">
    <property type="entry name" value="DUF7779"/>
    <property type="match status" value="1"/>
</dbReference>
<dbReference type="PRINTS" id="PR00381">
    <property type="entry name" value="KINESINLIGHT"/>
</dbReference>
<dbReference type="InterPro" id="IPR056681">
    <property type="entry name" value="DUF7779"/>
</dbReference>
<dbReference type="InterPro" id="IPR045430">
    <property type="entry name" value="EAD1"/>
</dbReference>
<dbReference type="GO" id="GO:0005737">
    <property type="term" value="C:cytoplasm"/>
    <property type="evidence" value="ECO:0007669"/>
    <property type="project" value="TreeGrafter"/>
</dbReference>
<dbReference type="PANTHER" id="PTHR45783">
    <property type="entry name" value="KINESIN LIGHT CHAIN"/>
    <property type="match status" value="1"/>
</dbReference>
<gene>
    <name evidence="13" type="ORF">DA73_0224160</name>
</gene>
<dbReference type="InterPro" id="IPR019734">
    <property type="entry name" value="TPR_rpt"/>
</dbReference>
<comment type="subcellular location">
    <subcellularLocation>
        <location evidence="1">Cytoplasm</location>
        <location evidence="1">Cytoskeleton</location>
    </subcellularLocation>
</comment>
<keyword evidence="8" id="KW-0505">Motor protein</keyword>
<dbReference type="AlphaFoldDB" id="A0A0C1N5S5"/>
<dbReference type="SUPFAM" id="SSF52540">
    <property type="entry name" value="P-loop containing nucleoside triphosphate hydrolases"/>
    <property type="match status" value="1"/>
</dbReference>
<dbReference type="PROSITE" id="PS50293">
    <property type="entry name" value="TPR_REGION"/>
    <property type="match status" value="2"/>
</dbReference>
<evidence type="ECO:0000256" key="7">
    <source>
        <dbReference type="ARBA" id="ARBA00023054"/>
    </source>
</evidence>
<keyword evidence="9" id="KW-0206">Cytoskeleton</keyword>
<dbReference type="InterPro" id="IPR002151">
    <property type="entry name" value="Kinesin_light"/>
</dbReference>
<feature type="domain" description="Effector-associated" evidence="11">
    <location>
        <begin position="1"/>
        <end position="84"/>
    </location>
</feature>
<dbReference type="GO" id="GO:0005874">
    <property type="term" value="C:microtubule"/>
    <property type="evidence" value="ECO:0007669"/>
    <property type="project" value="UniProtKB-KW"/>
</dbReference>
<evidence type="ECO:0000259" key="11">
    <source>
        <dbReference type="Pfam" id="PF19955"/>
    </source>
</evidence>
<feature type="non-terminal residue" evidence="13">
    <location>
        <position position="635"/>
    </location>
</feature>
<dbReference type="EMBL" id="JHEG02000052">
    <property type="protein sequence ID" value="KIE09972.1"/>
    <property type="molecule type" value="Genomic_DNA"/>
</dbReference>
<dbReference type="GO" id="GO:0007018">
    <property type="term" value="P:microtubule-based movement"/>
    <property type="evidence" value="ECO:0007669"/>
    <property type="project" value="TreeGrafter"/>
</dbReference>
<evidence type="ECO:0000256" key="4">
    <source>
        <dbReference type="ARBA" id="ARBA00022701"/>
    </source>
</evidence>
<feature type="repeat" description="TPR" evidence="10">
    <location>
        <begin position="490"/>
        <end position="523"/>
    </location>
</feature>
<keyword evidence="3" id="KW-0963">Cytoplasm</keyword>
<keyword evidence="6 10" id="KW-0802">TPR repeat</keyword>
<protein>
    <submittedName>
        <fullName evidence="13">Uncharacterized protein</fullName>
    </submittedName>
</protein>
<dbReference type="GO" id="GO:0005871">
    <property type="term" value="C:kinesin complex"/>
    <property type="evidence" value="ECO:0007669"/>
    <property type="project" value="InterPro"/>
</dbReference>
<name>A0A0C1N5S5_9CYAN</name>
<dbReference type="Gene3D" id="3.40.50.300">
    <property type="entry name" value="P-loop containing nucleotide triphosphate hydrolases"/>
    <property type="match status" value="1"/>
</dbReference>
<dbReference type="PANTHER" id="PTHR45783:SF3">
    <property type="entry name" value="KINESIN LIGHT CHAIN"/>
    <property type="match status" value="1"/>
</dbReference>
<accession>A0A0C1N5S5</accession>
<dbReference type="GO" id="GO:0019894">
    <property type="term" value="F:kinesin binding"/>
    <property type="evidence" value="ECO:0007669"/>
    <property type="project" value="TreeGrafter"/>
</dbReference>
<dbReference type="STRING" id="1479485.DA73_0224160"/>
<dbReference type="Pfam" id="PF19955">
    <property type="entry name" value="EAD1"/>
    <property type="match status" value="1"/>
</dbReference>
<evidence type="ECO:0000259" key="12">
    <source>
        <dbReference type="Pfam" id="PF25000"/>
    </source>
</evidence>
<keyword evidence="7" id="KW-0175">Coiled coil</keyword>
<keyword evidence="4" id="KW-0493">Microtubule</keyword>
<evidence type="ECO:0000256" key="8">
    <source>
        <dbReference type="ARBA" id="ARBA00023175"/>
    </source>
</evidence>
<evidence type="ECO:0000256" key="1">
    <source>
        <dbReference type="ARBA" id="ARBA00004245"/>
    </source>
</evidence>
<comment type="caution">
    <text evidence="13">The sequence shown here is derived from an EMBL/GenBank/DDBJ whole genome shotgun (WGS) entry which is preliminary data.</text>
</comment>
<comment type="similarity">
    <text evidence="2">Belongs to the kinesin light chain family.</text>
</comment>
<dbReference type="OrthoDB" id="582340at2"/>
<dbReference type="SMART" id="SM00028">
    <property type="entry name" value="TPR"/>
    <property type="match status" value="3"/>
</dbReference>
<dbReference type="PROSITE" id="PS50005">
    <property type="entry name" value="TPR"/>
    <property type="match status" value="3"/>
</dbReference>
<evidence type="ECO:0000256" key="5">
    <source>
        <dbReference type="ARBA" id="ARBA00022737"/>
    </source>
</evidence>
<dbReference type="SUPFAM" id="SSF48452">
    <property type="entry name" value="TPR-like"/>
    <property type="match status" value="1"/>
</dbReference>
<keyword evidence="5" id="KW-0677">Repeat</keyword>
<organism evidence="13">
    <name type="scientific">Tolypothrix bouteillei VB521301</name>
    <dbReference type="NCBI Taxonomy" id="1479485"/>
    <lineage>
        <taxon>Bacteria</taxon>
        <taxon>Bacillati</taxon>
        <taxon>Cyanobacteriota</taxon>
        <taxon>Cyanophyceae</taxon>
        <taxon>Nostocales</taxon>
        <taxon>Tolypothrichaceae</taxon>
        <taxon>Tolypothrix</taxon>
    </lineage>
</organism>
<feature type="domain" description="DUF7779" evidence="12">
    <location>
        <begin position="354"/>
        <end position="437"/>
    </location>
</feature>
<evidence type="ECO:0000256" key="10">
    <source>
        <dbReference type="PROSITE-ProRule" id="PRU00339"/>
    </source>
</evidence>
<dbReference type="InterPro" id="IPR011990">
    <property type="entry name" value="TPR-like_helical_dom_sf"/>
</dbReference>
<dbReference type="InterPro" id="IPR027417">
    <property type="entry name" value="P-loop_NTPase"/>
</dbReference>
<evidence type="ECO:0000313" key="13">
    <source>
        <dbReference type="EMBL" id="KIE09972.1"/>
    </source>
</evidence>